<dbReference type="Proteomes" id="UP000839928">
    <property type="component" value="Unassembled WGS sequence"/>
</dbReference>
<dbReference type="Proteomes" id="UP000245147">
    <property type="component" value="Unassembled WGS sequence"/>
</dbReference>
<evidence type="ECO:0000313" key="7">
    <source>
        <dbReference type="EMBL" id="ECU7934348.1"/>
    </source>
</evidence>
<evidence type="ECO:0000313" key="14">
    <source>
        <dbReference type="EMBL" id="HAB1884758.1"/>
    </source>
</evidence>
<dbReference type="EMBL" id="DAASRO010000016">
    <property type="protein sequence ID" value="HAE6730425.1"/>
    <property type="molecule type" value="Genomic_DNA"/>
</dbReference>
<evidence type="ECO:0000313" key="1">
    <source>
        <dbReference type="EMBL" id="EBQ8901926.1"/>
    </source>
</evidence>
<dbReference type="EMBL" id="AALSOQ010000017">
    <property type="protein sequence ID" value="EDC9468140.1"/>
    <property type="molecule type" value="Genomic_DNA"/>
</dbReference>
<dbReference type="EMBL" id="QDOG01000015">
    <property type="protein sequence ID" value="PVL89299.1"/>
    <property type="molecule type" value="Genomic_DNA"/>
</dbReference>
<dbReference type="EMBL" id="DAAGXT010000017">
    <property type="protein sequence ID" value="HAB5023267.1"/>
    <property type="molecule type" value="Genomic_DNA"/>
</dbReference>
<dbReference type="RefSeq" id="WP_000768095.1">
    <property type="nucleotide sequence ID" value="NZ_JADDHT010000017.1"/>
</dbReference>
<reference evidence="1" key="3">
    <citation type="submission" date="2018-05" db="EMBL/GenBank/DDBJ databases">
        <authorList>
            <person name="Ashton P.M."/>
            <person name="Dallman T."/>
            <person name="Nair S."/>
            <person name="De Pinna E."/>
            <person name="Peters T."/>
            <person name="Grant K."/>
        </authorList>
    </citation>
    <scope>NUCLEOTIDE SEQUENCE [LARGE SCALE GENOMIC DNA]</scope>
    <source>
        <strain evidence="4">152447</strain>
        <strain evidence="1">208936</strain>
        <strain evidence="3">250819</strain>
        <strain evidence="10">369915</strain>
        <strain evidence="2">428140</strain>
    </source>
</reference>
<evidence type="ECO:0000313" key="16">
    <source>
        <dbReference type="EMBL" id="HAB2371907.1"/>
    </source>
</evidence>
<evidence type="ECO:0000313" key="5">
    <source>
        <dbReference type="EMBL" id="ECA7463509.1"/>
    </source>
</evidence>
<protein>
    <submittedName>
        <fullName evidence="26">Uncharacterized protein</fullName>
    </submittedName>
</protein>
<reference evidence="8" key="6">
    <citation type="submission" date="2018-07" db="EMBL/GenBank/DDBJ databases">
        <authorList>
            <consortium name="GenomeTrakr network: Whole genome sequencing for foodborne pathogen traceback"/>
        </authorList>
    </citation>
    <scope>NUCLEOTIDE SEQUENCE</scope>
    <source>
        <strain evidence="8">ADRDL-16-8871</strain>
        <strain evidence="5">FSIS21923161</strain>
    </source>
</reference>
<dbReference type="AlphaFoldDB" id="A0A2T9HXA6"/>
<evidence type="ECO:0000313" key="3">
    <source>
        <dbReference type="EMBL" id="EBU7986423.1"/>
    </source>
</evidence>
<organism evidence="26 27">
    <name type="scientific">Salmonella enterica subsp. enterica serovar Agona</name>
    <dbReference type="NCBI Taxonomy" id="58095"/>
    <lineage>
        <taxon>Bacteria</taxon>
        <taxon>Pseudomonadati</taxon>
        <taxon>Pseudomonadota</taxon>
        <taxon>Gammaproteobacteria</taxon>
        <taxon>Enterobacterales</taxon>
        <taxon>Enterobacteriaceae</taxon>
        <taxon>Salmonella</taxon>
    </lineage>
</organism>
<reference evidence="26 27" key="2">
    <citation type="submission" date="2018-04" db="EMBL/GenBank/DDBJ databases">
        <title>Serotype diversity and antimicrobial resistance among Salmonella enterica isolated from patients at an equine referral hospital.</title>
        <authorList>
            <person name="Leon I.M."/>
            <person name="Lawhon S.D."/>
            <person name="Norman K.N."/>
            <person name="Threadgill D.S."/>
            <person name="Ohta N."/>
            <person name="Vinasco J."/>
            <person name="Scott H.M."/>
        </authorList>
    </citation>
    <scope>NUCLEOTIDE SEQUENCE [LARGE SCALE GENOMIC DNA]</scope>
    <source>
        <strain evidence="26 27">167</strain>
    </source>
</reference>
<dbReference type="EMBL" id="AAMIOU010000008">
    <property type="protein sequence ID" value="EDH7244611.1"/>
    <property type="molecule type" value="Genomic_DNA"/>
</dbReference>
<evidence type="ECO:0000313" key="18">
    <source>
        <dbReference type="EMBL" id="HAB5023267.1"/>
    </source>
</evidence>
<evidence type="ECO:0000313" key="6">
    <source>
        <dbReference type="EMBL" id="ECT6084961.1"/>
    </source>
</evidence>
<evidence type="ECO:0000313" key="11">
    <source>
        <dbReference type="EMBL" id="EDH7244611.1"/>
    </source>
</evidence>
<reference evidence="12" key="1">
    <citation type="journal article" date="2018" name="Genome Biol.">
        <title>SKESA: strategic k-mer extension for scrupulous assemblies.</title>
        <authorList>
            <person name="Souvorov A."/>
            <person name="Agarwala R."/>
            <person name="Lipman D.J."/>
        </authorList>
    </citation>
    <scope>NUCLEOTIDE SEQUENCE</scope>
    <source>
        <strain evidence="25">10-0327</strain>
        <strain evidence="24">13-0431</strain>
        <strain evidence="12">Salmonella enterica</strain>
    </source>
</reference>
<evidence type="ECO:0000313" key="4">
    <source>
        <dbReference type="EMBL" id="EBY0576693.1"/>
    </source>
</evidence>
<dbReference type="EMBL" id="AAHDEP010000030">
    <property type="protein sequence ID" value="EBU7986423.1"/>
    <property type="molecule type" value="Genomic_DNA"/>
</dbReference>
<gene>
    <name evidence="6" type="ORF">A3Z75_15840</name>
    <name evidence="9" type="ORF">B7643_17085</name>
    <name evidence="7" type="ORF">BEI99_21440</name>
    <name evidence="8" type="ORF">BH418_15700</name>
    <name evidence="26" type="ORF">C4792_21315</name>
    <name evidence="10" type="ORF">CB381_18270</name>
    <name evidence="11" type="ORF">CBN47_06170</name>
    <name evidence="1" type="ORF">DKS77_14220</name>
    <name evidence="3" type="ORF">DLB38_16960</name>
    <name evidence="2" type="ORF">DNV88_18440</name>
    <name evidence="4" type="ORF">DUR08_17270</name>
    <name evidence="5" type="ORF">EPK73_14605</name>
    <name evidence="22" type="ORF">G2913_20980</name>
    <name evidence="23" type="ORF">G3A30_21630</name>
    <name evidence="24" type="ORF">G4K93_004312</name>
    <name evidence="25" type="ORF">G9257_004657</name>
    <name evidence="18" type="ORF">GB020_20775</name>
    <name evidence="17" type="ORF">GB182_21045</name>
    <name evidence="20" type="ORF">GB352_20740</name>
    <name evidence="16" type="ORF">GB356_21040</name>
    <name evidence="21" type="ORF">GB394_21080</name>
    <name evidence="15" type="ORF">GB613_18370</name>
    <name evidence="19" type="ORF">GBS17_21045</name>
    <name evidence="12" type="ORF">GBX08_21075</name>
    <name evidence="13" type="ORF">GBY12_20755</name>
    <name evidence="14" type="ORF">GBY78_21075</name>
</gene>
<dbReference type="EMBL" id="DAAFXG010000016">
    <property type="protein sequence ID" value="HAB1884758.1"/>
    <property type="molecule type" value="Genomic_DNA"/>
</dbReference>
<dbReference type="EMBL" id="DAAGBW010000014">
    <property type="protein sequence ID" value="HAB2426474.1"/>
    <property type="molecule type" value="Genomic_DNA"/>
</dbReference>
<dbReference type="EMBL" id="AAMIHC010000022">
    <property type="protein sequence ID" value="EDH6341844.1"/>
    <property type="molecule type" value="Genomic_DNA"/>
</dbReference>
<dbReference type="EMBL" id="DAAHEN010000017">
    <property type="protein sequence ID" value="HAB5771417.1"/>
    <property type="molecule type" value="Genomic_DNA"/>
</dbReference>
<evidence type="ECO:0000313" key="27">
    <source>
        <dbReference type="Proteomes" id="UP000245147"/>
    </source>
</evidence>
<dbReference type="EMBL" id="AAGQWK010000019">
    <property type="protein sequence ID" value="EBR0143531.1"/>
    <property type="molecule type" value="Genomic_DNA"/>
</dbReference>
<evidence type="ECO:0000313" key="8">
    <source>
        <dbReference type="EMBL" id="EDC9468140.1"/>
    </source>
</evidence>
<dbReference type="EMBL" id="AAMEQR010000012">
    <property type="protein sequence ID" value="EDG5798397.1"/>
    <property type="molecule type" value="Genomic_DNA"/>
</dbReference>
<name>A0A2T9HXA6_SALET</name>
<evidence type="ECO:0000313" key="10">
    <source>
        <dbReference type="EMBL" id="EDH6341844.1"/>
    </source>
</evidence>
<dbReference type="EMBL" id="AAKRAK010000018">
    <property type="protein sequence ID" value="ECU7934348.1"/>
    <property type="molecule type" value="Genomic_DNA"/>
</dbReference>
<dbReference type="EMBL" id="AAKNHU010000019">
    <property type="protein sequence ID" value="ECT6084961.1"/>
    <property type="molecule type" value="Genomic_DNA"/>
</dbReference>
<evidence type="ECO:0000313" key="15">
    <source>
        <dbReference type="EMBL" id="HAB2060595.1"/>
    </source>
</evidence>
<evidence type="ECO:0000313" key="21">
    <source>
        <dbReference type="EMBL" id="HAB6238661.1"/>
    </source>
</evidence>
<evidence type="ECO:0000313" key="12">
    <source>
        <dbReference type="EMBL" id="HAB1572454.1"/>
    </source>
</evidence>
<evidence type="ECO:0000313" key="19">
    <source>
        <dbReference type="EMBL" id="HAB5771417.1"/>
    </source>
</evidence>
<evidence type="ECO:0000313" key="24">
    <source>
        <dbReference type="EMBL" id="HAE6730425.1"/>
    </source>
</evidence>
<evidence type="ECO:0000313" key="9">
    <source>
        <dbReference type="EMBL" id="EDG5798397.1"/>
    </source>
</evidence>
<evidence type="ECO:0000313" key="13">
    <source>
        <dbReference type="EMBL" id="HAB1804671.1"/>
    </source>
</evidence>
<evidence type="ECO:0000313" key="23">
    <source>
        <dbReference type="EMBL" id="HAE1458987.1"/>
    </source>
</evidence>
<dbReference type="EMBL" id="AAHVIS010000020">
    <property type="protein sequence ID" value="ECA7463509.1"/>
    <property type="molecule type" value="Genomic_DNA"/>
</dbReference>
<dbReference type="EMBL" id="DAARAE010000192">
    <property type="protein sequence ID" value="HAE1458987.1"/>
    <property type="molecule type" value="Genomic_DNA"/>
</dbReference>
<comment type="caution">
    <text evidence="26">The sequence shown here is derived from an EMBL/GenBank/DDBJ whole genome shotgun (WGS) entry which is preliminary data.</text>
</comment>
<dbReference type="EMBL" id="DAAFYT010000056">
    <property type="protein sequence ID" value="HAB2060595.1"/>
    <property type="molecule type" value="Genomic_DNA"/>
</dbReference>
<reference evidence="6" key="5">
    <citation type="submission" date="2018-07" db="EMBL/GenBank/DDBJ databases">
        <authorList>
            <consortium name="NARMS: The National Antimicrobial Resistance Monitoring System"/>
        </authorList>
    </citation>
    <scope>NUCLEOTIDE SEQUENCE</scope>
    <source>
        <strain evidence="6">CVM N57313F</strain>
        <strain evidence="7">FSIS1607168</strain>
    </source>
</reference>
<dbReference type="EMBL" id="DAAFWP010000016">
    <property type="protein sequence ID" value="HAB1804671.1"/>
    <property type="molecule type" value="Genomic_DNA"/>
</dbReference>
<reference evidence="12" key="7">
    <citation type="submission" date="2019-10" db="EMBL/GenBank/DDBJ databases">
        <authorList>
            <consortium name="NCBI Pathogen Detection Project"/>
        </authorList>
    </citation>
    <scope>NUCLEOTIDE SEQUENCE</scope>
    <source>
        <strain evidence="25">10-0327</strain>
        <strain evidence="24">13-0431</strain>
        <strain evidence="12">Salmonella enterica</strain>
    </source>
</reference>
<evidence type="ECO:0000313" key="22">
    <source>
        <dbReference type="EMBL" id="HAE1220586.1"/>
    </source>
</evidence>
<evidence type="ECO:0000313" key="26">
    <source>
        <dbReference type="EMBL" id="PVL89299.1"/>
    </source>
</evidence>
<evidence type="ECO:0000313" key="17">
    <source>
        <dbReference type="EMBL" id="HAB2426474.1"/>
    </source>
</evidence>
<dbReference type="EMBL" id="DAAQWY010000017">
    <property type="protein sequence ID" value="HAE1220586.1"/>
    <property type="molecule type" value="Genomic_DNA"/>
</dbReference>
<dbReference type="EMBL" id="DAAHFX010000017">
    <property type="protein sequence ID" value="HAB5941854.1"/>
    <property type="molecule type" value="Genomic_DNA"/>
</dbReference>
<evidence type="ECO:0000313" key="25">
    <source>
        <dbReference type="EMBL" id="HAF7549151.1"/>
    </source>
</evidence>
<dbReference type="EMBL" id="DAAFUE010000014">
    <property type="protein sequence ID" value="HAB1572454.1"/>
    <property type="molecule type" value="Genomic_DNA"/>
</dbReference>
<evidence type="ECO:0000313" key="20">
    <source>
        <dbReference type="EMBL" id="HAB5941854.1"/>
    </source>
</evidence>
<evidence type="ECO:0000313" key="2">
    <source>
        <dbReference type="EMBL" id="EBR0143531.1"/>
    </source>
</evidence>
<dbReference type="EMBL" id="DAAGBK010000014">
    <property type="protein sequence ID" value="HAB2371907.1"/>
    <property type="molecule type" value="Genomic_DNA"/>
</dbReference>
<proteinExistence type="predicted"/>
<dbReference type="EMBL" id="DAAHHO010000015">
    <property type="protein sequence ID" value="HAB6238661.1"/>
    <property type="molecule type" value="Genomic_DNA"/>
</dbReference>
<reference evidence="9" key="4">
    <citation type="submission" date="2018-07" db="EMBL/GenBank/DDBJ databases">
        <authorList>
            <consortium name="PulseNet: The National Subtyping Network for Foodborne Disease Surveillance"/>
            <person name="Tarr C.L."/>
            <person name="Trees E."/>
            <person name="Katz L.S."/>
            <person name="Carleton-Romer H.A."/>
            <person name="Stroika S."/>
            <person name="Kucerova Z."/>
            <person name="Roache K.F."/>
            <person name="Sabol A.L."/>
            <person name="Besser J."/>
            <person name="Gerner-Smidt P."/>
        </authorList>
    </citation>
    <scope>NUCLEOTIDE SEQUENCE</scope>
    <source>
        <strain evidence="9">PNUSAS011364</strain>
        <strain evidence="11">PNUSAS013764</strain>
    </source>
</reference>
<sequence length="103" mass="12289">MKLKEEDDRITHKIRKYESGETITVYPQVLIYYGQDDLRIVYHMYSKVFSQEYIEEGRSRHLPTFVGMSEAELFQQSVLYDVEKIITIQQEMIFIENSSCKPI</sequence>
<dbReference type="EMBL" id="AAGQKS010000020">
    <property type="protein sequence ID" value="EBQ8901926.1"/>
    <property type="molecule type" value="Genomic_DNA"/>
</dbReference>
<dbReference type="EMBL" id="DAAWDN010000137">
    <property type="protein sequence ID" value="HAF7549151.1"/>
    <property type="molecule type" value="Genomic_DNA"/>
</dbReference>
<dbReference type="EMBL" id="AAHMZR010000023">
    <property type="protein sequence ID" value="EBY0576693.1"/>
    <property type="molecule type" value="Genomic_DNA"/>
</dbReference>
<accession>A0A2T9HXA6</accession>